<dbReference type="InterPro" id="IPR003593">
    <property type="entry name" value="AAA+_ATPase"/>
</dbReference>
<keyword evidence="6 8" id="KW-1133">Transmembrane helix</keyword>
<dbReference type="GO" id="GO:0016887">
    <property type="term" value="F:ATP hydrolysis activity"/>
    <property type="evidence" value="ECO:0007669"/>
    <property type="project" value="InterPro"/>
</dbReference>
<sequence>MQYLEEKDYSEHFDASLWRRLLRHAKPFHRHLVCTAALMGVSALIDAVFPLMTRYAIDHFITGATTEGLAAFIAVYVGLVAAQVAAIYFFLRIAGRIEVGVCYLIRKEGFERLQELPFAYYDRTPVGYIMARMTSDAQRLSDTIGWSLLDLCWGAFYLVFTAIAMFSLHWKLALCVMLVLPPLAAVSWYFQKRLLKSYRQVRKTNSQITGAFNEGIMGAKTTKTLVREEANYQEFTVLTQRMYTSSVRAATLSAIYLPIVISLGMLATAYAVWKGGYDVFTGLVTLGTLQVFVNYTVSFFEPVQQIARIFADLQSSQAAAERVMTLIEAEPELKDSPEVVRRYGDSFAPKRENWPALEGSVEFDHVSFRYKEGESVLEDFNLSVRAGETIALVGETGSGKSTIVNLVCRFYEPTEGRVKIDGVDTRERSQLWLQSNLGYVLQTPHLFSGTIADNIRYGNLNATMEQIQEAAKMVGADGFIERLEKGYDTDVGESGNRLSTGEKQLISFARAILANPRIFVLDEATSSVDTETEQRIQLAIRKLLKGRTSFIVAHRLSTIRSADRILVIDGGKIIEEGAHRELLKRRGVYYNLYTNQFREEQQQRVLAGEA</sequence>
<dbReference type="SMART" id="SM00382">
    <property type="entry name" value="AAA"/>
    <property type="match status" value="1"/>
</dbReference>
<keyword evidence="2" id="KW-0813">Transport</keyword>
<comment type="subcellular location">
    <subcellularLocation>
        <location evidence="1">Cell membrane</location>
        <topology evidence="1">Multi-pass membrane protein</topology>
    </subcellularLocation>
</comment>
<dbReference type="GO" id="GO:0005524">
    <property type="term" value="F:ATP binding"/>
    <property type="evidence" value="ECO:0007669"/>
    <property type="project" value="UniProtKB-KW"/>
</dbReference>
<feature type="transmembrane region" description="Helical" evidence="8">
    <location>
        <begin position="143"/>
        <end position="164"/>
    </location>
</feature>
<dbReference type="AlphaFoldDB" id="A0A9D1CJG4"/>
<dbReference type="Gene3D" id="3.40.50.300">
    <property type="entry name" value="P-loop containing nucleotide triphosphate hydrolases"/>
    <property type="match status" value="1"/>
</dbReference>
<dbReference type="CDD" id="cd18540">
    <property type="entry name" value="ABC_6TM_exporter_like"/>
    <property type="match status" value="1"/>
</dbReference>
<dbReference type="SUPFAM" id="SSF52540">
    <property type="entry name" value="P-loop containing nucleoside triphosphate hydrolases"/>
    <property type="match status" value="1"/>
</dbReference>
<reference evidence="11" key="2">
    <citation type="journal article" date="2021" name="PeerJ">
        <title>Extensive microbial diversity within the chicken gut microbiome revealed by metagenomics and culture.</title>
        <authorList>
            <person name="Gilroy R."/>
            <person name="Ravi A."/>
            <person name="Getino M."/>
            <person name="Pursley I."/>
            <person name="Horton D.L."/>
            <person name="Alikhan N.F."/>
            <person name="Baker D."/>
            <person name="Gharbi K."/>
            <person name="Hall N."/>
            <person name="Watson M."/>
            <person name="Adriaenssens E.M."/>
            <person name="Foster-Nyarko E."/>
            <person name="Jarju S."/>
            <person name="Secka A."/>
            <person name="Antonio M."/>
            <person name="Oren A."/>
            <person name="Chaudhuri R.R."/>
            <person name="La Ragione R."/>
            <person name="Hildebrand F."/>
            <person name="Pallen M.J."/>
        </authorList>
    </citation>
    <scope>NUCLEOTIDE SEQUENCE</scope>
    <source>
        <strain evidence="11">ChiHile30-977</strain>
    </source>
</reference>
<evidence type="ECO:0000256" key="7">
    <source>
        <dbReference type="ARBA" id="ARBA00023136"/>
    </source>
</evidence>
<dbReference type="InterPro" id="IPR039421">
    <property type="entry name" value="Type_1_exporter"/>
</dbReference>
<feature type="transmembrane region" description="Helical" evidence="8">
    <location>
        <begin position="69"/>
        <end position="91"/>
    </location>
</feature>
<dbReference type="CDD" id="cd03254">
    <property type="entry name" value="ABCC_Glucan_exporter_like"/>
    <property type="match status" value="1"/>
</dbReference>
<dbReference type="GO" id="GO:0005886">
    <property type="term" value="C:plasma membrane"/>
    <property type="evidence" value="ECO:0007669"/>
    <property type="project" value="UniProtKB-SubCell"/>
</dbReference>
<dbReference type="SUPFAM" id="SSF90123">
    <property type="entry name" value="ABC transporter transmembrane region"/>
    <property type="match status" value="1"/>
</dbReference>
<dbReference type="Pfam" id="PF00005">
    <property type="entry name" value="ABC_tran"/>
    <property type="match status" value="1"/>
</dbReference>
<dbReference type="Proteomes" id="UP000886819">
    <property type="component" value="Unassembled WGS sequence"/>
</dbReference>
<evidence type="ECO:0000313" key="12">
    <source>
        <dbReference type="Proteomes" id="UP000886819"/>
    </source>
</evidence>
<evidence type="ECO:0000259" key="10">
    <source>
        <dbReference type="PROSITE" id="PS50929"/>
    </source>
</evidence>
<dbReference type="Gene3D" id="1.20.1560.10">
    <property type="entry name" value="ABC transporter type 1, transmembrane domain"/>
    <property type="match status" value="1"/>
</dbReference>
<dbReference type="InterPro" id="IPR027417">
    <property type="entry name" value="P-loop_NTPase"/>
</dbReference>
<keyword evidence="4" id="KW-0547">Nucleotide-binding</keyword>
<gene>
    <name evidence="11" type="ORF">IAA66_03385</name>
</gene>
<dbReference type="PROSITE" id="PS50929">
    <property type="entry name" value="ABC_TM1F"/>
    <property type="match status" value="1"/>
</dbReference>
<accession>A0A9D1CJG4</accession>
<evidence type="ECO:0000256" key="8">
    <source>
        <dbReference type="SAM" id="Phobius"/>
    </source>
</evidence>
<dbReference type="Pfam" id="PF00664">
    <property type="entry name" value="ABC_membrane"/>
    <property type="match status" value="1"/>
</dbReference>
<feature type="transmembrane region" description="Helical" evidence="8">
    <location>
        <begin position="249"/>
        <end position="273"/>
    </location>
</feature>
<reference evidence="11" key="1">
    <citation type="submission" date="2020-10" db="EMBL/GenBank/DDBJ databases">
        <authorList>
            <person name="Gilroy R."/>
        </authorList>
    </citation>
    <scope>NUCLEOTIDE SEQUENCE</scope>
    <source>
        <strain evidence="11">ChiHile30-977</strain>
    </source>
</reference>
<evidence type="ECO:0000256" key="6">
    <source>
        <dbReference type="ARBA" id="ARBA00022989"/>
    </source>
</evidence>
<dbReference type="PANTHER" id="PTHR43394:SF1">
    <property type="entry name" value="ATP-BINDING CASSETTE SUB-FAMILY B MEMBER 10, MITOCHONDRIAL"/>
    <property type="match status" value="1"/>
</dbReference>
<evidence type="ECO:0000259" key="9">
    <source>
        <dbReference type="PROSITE" id="PS50893"/>
    </source>
</evidence>
<feature type="transmembrane region" description="Helical" evidence="8">
    <location>
        <begin position="28"/>
        <end position="49"/>
    </location>
</feature>
<proteinExistence type="predicted"/>
<evidence type="ECO:0000313" key="11">
    <source>
        <dbReference type="EMBL" id="HIQ62614.1"/>
    </source>
</evidence>
<feature type="transmembrane region" description="Helical" evidence="8">
    <location>
        <begin position="170"/>
        <end position="190"/>
    </location>
</feature>
<feature type="domain" description="ABC transporter" evidence="9">
    <location>
        <begin position="361"/>
        <end position="595"/>
    </location>
</feature>
<dbReference type="InterPro" id="IPR011527">
    <property type="entry name" value="ABC1_TM_dom"/>
</dbReference>
<dbReference type="PANTHER" id="PTHR43394">
    <property type="entry name" value="ATP-DEPENDENT PERMEASE MDL1, MITOCHONDRIAL"/>
    <property type="match status" value="1"/>
</dbReference>
<organism evidence="11 12">
    <name type="scientific">Candidatus Avichristensenella intestinipullorum</name>
    <dbReference type="NCBI Taxonomy" id="2840693"/>
    <lineage>
        <taxon>Bacteria</taxon>
        <taxon>Bacillati</taxon>
        <taxon>Bacillota</taxon>
        <taxon>Clostridia</taxon>
        <taxon>Candidatus Avichristensenella</taxon>
    </lineage>
</organism>
<evidence type="ECO:0000256" key="3">
    <source>
        <dbReference type="ARBA" id="ARBA00022692"/>
    </source>
</evidence>
<dbReference type="PROSITE" id="PS50893">
    <property type="entry name" value="ABC_TRANSPORTER_2"/>
    <property type="match status" value="1"/>
</dbReference>
<dbReference type="GO" id="GO:0015421">
    <property type="term" value="F:ABC-type oligopeptide transporter activity"/>
    <property type="evidence" value="ECO:0007669"/>
    <property type="project" value="TreeGrafter"/>
</dbReference>
<name>A0A9D1CJG4_9FIRM</name>
<comment type="caution">
    <text evidence="11">The sequence shown here is derived from an EMBL/GenBank/DDBJ whole genome shotgun (WGS) entry which is preliminary data.</text>
</comment>
<dbReference type="FunFam" id="3.40.50.300:FF:000287">
    <property type="entry name" value="Multidrug ABC transporter ATP-binding protein"/>
    <property type="match status" value="1"/>
</dbReference>
<feature type="domain" description="ABC transmembrane type-1" evidence="10">
    <location>
        <begin position="36"/>
        <end position="315"/>
    </location>
</feature>
<evidence type="ECO:0000256" key="5">
    <source>
        <dbReference type="ARBA" id="ARBA00022840"/>
    </source>
</evidence>
<keyword evidence="3 8" id="KW-0812">Transmembrane</keyword>
<dbReference type="InterPro" id="IPR036640">
    <property type="entry name" value="ABC1_TM_sf"/>
</dbReference>
<dbReference type="EMBL" id="DVFI01000047">
    <property type="protein sequence ID" value="HIQ62614.1"/>
    <property type="molecule type" value="Genomic_DNA"/>
</dbReference>
<protein>
    <submittedName>
        <fullName evidence="11">ABC transporter ATP-binding protein</fullName>
    </submittedName>
</protein>
<evidence type="ECO:0000256" key="4">
    <source>
        <dbReference type="ARBA" id="ARBA00022741"/>
    </source>
</evidence>
<dbReference type="InterPro" id="IPR003439">
    <property type="entry name" value="ABC_transporter-like_ATP-bd"/>
</dbReference>
<evidence type="ECO:0000256" key="1">
    <source>
        <dbReference type="ARBA" id="ARBA00004651"/>
    </source>
</evidence>
<keyword evidence="5 11" id="KW-0067">ATP-binding</keyword>
<evidence type="ECO:0000256" key="2">
    <source>
        <dbReference type="ARBA" id="ARBA00022448"/>
    </source>
</evidence>
<keyword evidence="7 8" id="KW-0472">Membrane</keyword>